<evidence type="ECO:0000256" key="1">
    <source>
        <dbReference type="SAM" id="MobiDB-lite"/>
    </source>
</evidence>
<evidence type="ECO:0000313" key="3">
    <source>
        <dbReference type="Proteomes" id="UP001501746"/>
    </source>
</evidence>
<dbReference type="EMBL" id="BAAANK010000001">
    <property type="protein sequence ID" value="GAA1822838.1"/>
    <property type="molecule type" value="Genomic_DNA"/>
</dbReference>
<reference evidence="2 3" key="1">
    <citation type="journal article" date="2019" name="Int. J. Syst. Evol. Microbiol.">
        <title>The Global Catalogue of Microorganisms (GCM) 10K type strain sequencing project: providing services to taxonomists for standard genome sequencing and annotation.</title>
        <authorList>
            <consortium name="The Broad Institute Genomics Platform"/>
            <consortium name="The Broad Institute Genome Sequencing Center for Infectious Disease"/>
            <person name="Wu L."/>
            <person name="Ma J."/>
        </authorList>
    </citation>
    <scope>NUCLEOTIDE SEQUENCE [LARGE SCALE GENOMIC DNA]</scope>
    <source>
        <strain evidence="2 3">JCM 14323</strain>
    </source>
</reference>
<evidence type="ECO:0000313" key="2">
    <source>
        <dbReference type="EMBL" id="GAA1822838.1"/>
    </source>
</evidence>
<name>A0ABN2MH34_9MICO</name>
<gene>
    <name evidence="2" type="ORF">GCM10009750_01600</name>
</gene>
<accession>A0ABN2MH34</accession>
<protein>
    <submittedName>
        <fullName evidence="2">Dihydrodipicolinate synthase family protein</fullName>
    </submittedName>
</protein>
<comment type="caution">
    <text evidence="2">The sequence shown here is derived from an EMBL/GenBank/DDBJ whole genome shotgun (WGS) entry which is preliminary data.</text>
</comment>
<dbReference type="Proteomes" id="UP001501746">
    <property type="component" value="Unassembled WGS sequence"/>
</dbReference>
<dbReference type="Pfam" id="PF06187">
    <property type="entry name" value="DUF993"/>
    <property type="match status" value="1"/>
</dbReference>
<sequence>MTTLTLLDADGALRSTGLAEAPTFAKPRHPLASRVAYAAAHVVPKSHADNTPGRPAEIDWDATLAFRHHVWSWGLGVADAMDTAQRNMGLDAVATRELITRSAAEAASVGGKLVVGVNTDHVDEELISLEQVIDAYKEQLHHTEDAGAGVVLMASRHLARAAKTADDYRRVYREVLAAAGTPVVLHWLGTAFDPALAGYFGSDDTDAAAETLLQIIGYNADKVQGVKMSLLDADAEIAVRRRLPESARMFTGDDFHYVGLIEGDEQGHSDALLGAFSCLAPNASAAIQALDRGDAAAYREILAPTEPLSQQVFAAPTYYYKTGVAFLAWLNGHQAAFQMVGGLHAARSLPHLSRIVELANASGALERPELAAARWHSLLTLNGVDVTAAATTDAATEADAAAGADAATAAPAAPAGHAAHAAPAAPAAGDSASTDAADAASADEEVLA</sequence>
<dbReference type="InterPro" id="IPR013785">
    <property type="entry name" value="Aldolase_TIM"/>
</dbReference>
<keyword evidence="3" id="KW-1185">Reference proteome</keyword>
<organism evidence="2 3">
    <name type="scientific">Agromyces salentinus</name>
    <dbReference type="NCBI Taxonomy" id="269421"/>
    <lineage>
        <taxon>Bacteria</taxon>
        <taxon>Bacillati</taxon>
        <taxon>Actinomycetota</taxon>
        <taxon>Actinomycetes</taxon>
        <taxon>Micrococcales</taxon>
        <taxon>Microbacteriaceae</taxon>
        <taxon>Agromyces</taxon>
    </lineage>
</organism>
<dbReference type="Gene3D" id="3.20.20.70">
    <property type="entry name" value="Aldolase class I"/>
    <property type="match status" value="1"/>
</dbReference>
<feature type="compositionally biased region" description="Low complexity" evidence="1">
    <location>
        <begin position="407"/>
        <end position="440"/>
    </location>
</feature>
<dbReference type="RefSeq" id="WP_157425731.1">
    <property type="nucleotide sequence ID" value="NZ_BAAANK010000001.1"/>
</dbReference>
<feature type="region of interest" description="Disordered" evidence="1">
    <location>
        <begin position="407"/>
        <end position="448"/>
    </location>
</feature>
<dbReference type="SUPFAM" id="SSF51569">
    <property type="entry name" value="Aldolase"/>
    <property type="match status" value="1"/>
</dbReference>
<dbReference type="InterPro" id="IPR009334">
    <property type="entry name" value="DUF993"/>
</dbReference>
<proteinExistence type="predicted"/>